<evidence type="ECO:0000256" key="4">
    <source>
        <dbReference type="SAM" id="MobiDB-lite"/>
    </source>
</evidence>
<keyword evidence="6" id="KW-1185">Reference proteome</keyword>
<name>A0A0D2BNF8_9EURO</name>
<dbReference type="GeneID" id="27360898"/>
<comment type="similarity">
    <text evidence="1">Belongs to the bacterial ribosomal protein bL19 family.</text>
</comment>
<protein>
    <submittedName>
        <fullName evidence="5">Ribosomal protein L19</fullName>
    </submittedName>
</protein>
<reference evidence="5 6" key="1">
    <citation type="submission" date="2015-01" db="EMBL/GenBank/DDBJ databases">
        <title>The Genome Sequence of Exophiala oligosperma CBS72588.</title>
        <authorList>
            <consortium name="The Broad Institute Genomics Platform"/>
            <person name="Cuomo C."/>
            <person name="de Hoog S."/>
            <person name="Gorbushina A."/>
            <person name="Stielow B."/>
            <person name="Teixiera M."/>
            <person name="Abouelleil A."/>
            <person name="Chapman S.B."/>
            <person name="Priest M."/>
            <person name="Young S.K."/>
            <person name="Wortman J."/>
            <person name="Nusbaum C."/>
            <person name="Birren B."/>
        </authorList>
    </citation>
    <scope>NUCLEOTIDE SEQUENCE [LARGE SCALE GENOMIC DNA]</scope>
    <source>
        <strain evidence="5 6">CBS 72588</strain>
    </source>
</reference>
<dbReference type="Proteomes" id="UP000053342">
    <property type="component" value="Unassembled WGS sequence"/>
</dbReference>
<dbReference type="RefSeq" id="XP_016259223.1">
    <property type="nucleotide sequence ID" value="XM_016410201.1"/>
</dbReference>
<dbReference type="InterPro" id="IPR001857">
    <property type="entry name" value="Ribosomal_bL19"/>
</dbReference>
<gene>
    <name evidence="5" type="ORF">PV06_08824</name>
</gene>
<evidence type="ECO:0000256" key="1">
    <source>
        <dbReference type="ARBA" id="ARBA00005781"/>
    </source>
</evidence>
<dbReference type="SUPFAM" id="SSF50104">
    <property type="entry name" value="Translation proteins SH3-like domain"/>
    <property type="match status" value="1"/>
</dbReference>
<keyword evidence="3" id="KW-0687">Ribonucleoprotein</keyword>
<dbReference type="GO" id="GO:0005762">
    <property type="term" value="C:mitochondrial large ribosomal subunit"/>
    <property type="evidence" value="ECO:0007669"/>
    <property type="project" value="TreeGrafter"/>
</dbReference>
<sequence length="242" mass="27132">MSQIMAPRVSTCCWRSLFGEMIQPRRTRQFSRPLVTLQRGPVEKLAIPESLPPQFRSQIPPRLRPGRDKRDMTIHESPVSEAALCKDPVTLVDRRQLAVLDPTGARARLFDKTNKDRAQVGDVLLVTFKTGEPVSGTILSIKGSGPHISVLLRNQLTGIGVEVLVKVHSPLVQSMEIAQRTPKRKRRARLYYLRKPEHDAGSVQKIVDQYVRQRAMLSGGGGKATRSKQQQYTGPRGKRGKK</sequence>
<evidence type="ECO:0000256" key="2">
    <source>
        <dbReference type="ARBA" id="ARBA00022980"/>
    </source>
</evidence>
<keyword evidence="2 5" id="KW-0689">Ribosomal protein</keyword>
<evidence type="ECO:0000313" key="6">
    <source>
        <dbReference type="Proteomes" id="UP000053342"/>
    </source>
</evidence>
<evidence type="ECO:0000256" key="3">
    <source>
        <dbReference type="ARBA" id="ARBA00023274"/>
    </source>
</evidence>
<dbReference type="GO" id="GO:0006412">
    <property type="term" value="P:translation"/>
    <property type="evidence" value="ECO:0007669"/>
    <property type="project" value="InterPro"/>
</dbReference>
<feature type="region of interest" description="Disordered" evidence="4">
    <location>
        <begin position="50"/>
        <end position="70"/>
    </location>
</feature>
<dbReference type="STRING" id="215243.A0A0D2BNF8"/>
<dbReference type="HOGENOM" id="CLU_076387_0_0_1"/>
<evidence type="ECO:0000313" key="5">
    <source>
        <dbReference type="EMBL" id="KIW39007.1"/>
    </source>
</evidence>
<accession>A0A0D2BNF8</accession>
<organism evidence="5 6">
    <name type="scientific">Exophiala oligosperma</name>
    <dbReference type="NCBI Taxonomy" id="215243"/>
    <lineage>
        <taxon>Eukaryota</taxon>
        <taxon>Fungi</taxon>
        <taxon>Dikarya</taxon>
        <taxon>Ascomycota</taxon>
        <taxon>Pezizomycotina</taxon>
        <taxon>Eurotiomycetes</taxon>
        <taxon>Chaetothyriomycetidae</taxon>
        <taxon>Chaetothyriales</taxon>
        <taxon>Herpotrichiellaceae</taxon>
        <taxon>Exophiala</taxon>
    </lineage>
</organism>
<dbReference type="OrthoDB" id="432645at2759"/>
<dbReference type="Gene3D" id="2.30.30.790">
    <property type="match status" value="1"/>
</dbReference>
<proteinExistence type="inferred from homology"/>
<dbReference type="AlphaFoldDB" id="A0A0D2BNF8"/>
<dbReference type="PANTHER" id="PTHR15680:SF9">
    <property type="entry name" value="LARGE RIBOSOMAL SUBUNIT PROTEIN BL19M"/>
    <property type="match status" value="1"/>
</dbReference>
<feature type="region of interest" description="Disordered" evidence="4">
    <location>
        <begin position="217"/>
        <end position="242"/>
    </location>
</feature>
<dbReference type="EMBL" id="KN847340">
    <property type="protein sequence ID" value="KIW39007.1"/>
    <property type="molecule type" value="Genomic_DNA"/>
</dbReference>
<dbReference type="Pfam" id="PF01245">
    <property type="entry name" value="Ribosomal_L19"/>
    <property type="match status" value="1"/>
</dbReference>
<dbReference type="VEuPathDB" id="FungiDB:PV06_08824"/>
<dbReference type="PANTHER" id="PTHR15680">
    <property type="entry name" value="RIBOSOMAL PROTEIN L19"/>
    <property type="match status" value="1"/>
</dbReference>
<dbReference type="InterPro" id="IPR038657">
    <property type="entry name" value="Ribosomal_bL19_sf"/>
</dbReference>
<dbReference type="InterPro" id="IPR008991">
    <property type="entry name" value="Translation_prot_SH3-like_sf"/>
</dbReference>
<dbReference type="GO" id="GO:0003735">
    <property type="term" value="F:structural constituent of ribosome"/>
    <property type="evidence" value="ECO:0007669"/>
    <property type="project" value="InterPro"/>
</dbReference>